<dbReference type="Gene3D" id="3.30.56.10">
    <property type="match status" value="2"/>
</dbReference>
<protein>
    <recommendedName>
        <fullName evidence="15">Phenylalanine--tRNA ligase beta subunit</fullName>
        <ecNumber evidence="15">6.1.1.20</ecNumber>
    </recommendedName>
    <alternativeName>
        <fullName evidence="15">Phenylalanyl-tRNA synthetase beta subunit</fullName>
        <shortName evidence="15">PheRS</shortName>
    </alternativeName>
</protein>
<dbReference type="PROSITE" id="PS50886">
    <property type="entry name" value="TRBD"/>
    <property type="match status" value="1"/>
</dbReference>
<dbReference type="Gene3D" id="2.40.50.140">
    <property type="entry name" value="Nucleic acid-binding proteins"/>
    <property type="match status" value="1"/>
</dbReference>
<dbReference type="PROSITE" id="PS51483">
    <property type="entry name" value="B5"/>
    <property type="match status" value="1"/>
</dbReference>
<dbReference type="Pfam" id="PF03484">
    <property type="entry name" value="B5"/>
    <property type="match status" value="1"/>
</dbReference>
<dbReference type="SUPFAM" id="SSF55681">
    <property type="entry name" value="Class II aaRS and biotin synthetases"/>
    <property type="match status" value="1"/>
</dbReference>
<keyword evidence="9 15" id="KW-0067">ATP-binding</keyword>
<comment type="subunit">
    <text evidence="3 15">Tetramer of two alpha and two beta subunits.</text>
</comment>
<dbReference type="GO" id="GO:0000049">
    <property type="term" value="F:tRNA binding"/>
    <property type="evidence" value="ECO:0007669"/>
    <property type="project" value="UniProtKB-UniRule"/>
</dbReference>
<dbReference type="InterPro" id="IPR002547">
    <property type="entry name" value="tRNA-bd_dom"/>
</dbReference>
<feature type="domain" description="TRNA-binding" evidence="17">
    <location>
        <begin position="41"/>
        <end position="160"/>
    </location>
</feature>
<dbReference type="Pfam" id="PF17759">
    <property type="entry name" value="tRNA_synthFbeta"/>
    <property type="match status" value="1"/>
</dbReference>
<evidence type="ECO:0000256" key="8">
    <source>
        <dbReference type="ARBA" id="ARBA00022741"/>
    </source>
</evidence>
<evidence type="ECO:0000259" key="17">
    <source>
        <dbReference type="PROSITE" id="PS50886"/>
    </source>
</evidence>
<evidence type="ECO:0000256" key="13">
    <source>
        <dbReference type="ARBA" id="ARBA00023146"/>
    </source>
</evidence>
<keyword evidence="21" id="KW-1185">Reference proteome</keyword>
<comment type="subcellular location">
    <subcellularLocation>
        <location evidence="1 15">Cytoplasm</location>
    </subcellularLocation>
</comment>
<evidence type="ECO:0000256" key="2">
    <source>
        <dbReference type="ARBA" id="ARBA00008653"/>
    </source>
</evidence>
<feature type="domain" description="FDX-ACB" evidence="18">
    <location>
        <begin position="702"/>
        <end position="794"/>
    </location>
</feature>
<evidence type="ECO:0000256" key="14">
    <source>
        <dbReference type="ARBA" id="ARBA00049255"/>
    </source>
</evidence>
<feature type="binding site" evidence="15">
    <location>
        <position position="464"/>
    </location>
    <ligand>
        <name>Mg(2+)</name>
        <dbReference type="ChEBI" id="CHEBI:18420"/>
        <note>shared with alpha subunit</note>
    </ligand>
</feature>
<dbReference type="GO" id="GO:0005737">
    <property type="term" value="C:cytoplasm"/>
    <property type="evidence" value="ECO:0007669"/>
    <property type="project" value="UniProtKB-SubCell"/>
</dbReference>
<dbReference type="InterPro" id="IPR012340">
    <property type="entry name" value="NA-bd_OB-fold"/>
</dbReference>
<dbReference type="GO" id="GO:0004826">
    <property type="term" value="F:phenylalanine-tRNA ligase activity"/>
    <property type="evidence" value="ECO:0007669"/>
    <property type="project" value="UniProtKB-UniRule"/>
</dbReference>
<feature type="domain" description="B5" evidence="19">
    <location>
        <begin position="402"/>
        <end position="477"/>
    </location>
</feature>
<comment type="catalytic activity">
    <reaction evidence="14 15">
        <text>tRNA(Phe) + L-phenylalanine + ATP = L-phenylalanyl-tRNA(Phe) + AMP + diphosphate + H(+)</text>
        <dbReference type="Rhea" id="RHEA:19413"/>
        <dbReference type="Rhea" id="RHEA-COMP:9668"/>
        <dbReference type="Rhea" id="RHEA-COMP:9699"/>
        <dbReference type="ChEBI" id="CHEBI:15378"/>
        <dbReference type="ChEBI" id="CHEBI:30616"/>
        <dbReference type="ChEBI" id="CHEBI:33019"/>
        <dbReference type="ChEBI" id="CHEBI:58095"/>
        <dbReference type="ChEBI" id="CHEBI:78442"/>
        <dbReference type="ChEBI" id="CHEBI:78531"/>
        <dbReference type="ChEBI" id="CHEBI:456215"/>
        <dbReference type="EC" id="6.1.1.20"/>
    </reaction>
</comment>
<dbReference type="SUPFAM" id="SSF46955">
    <property type="entry name" value="Putative DNA-binding domain"/>
    <property type="match status" value="1"/>
</dbReference>
<keyword evidence="4 15" id="KW-0963">Cytoplasm</keyword>
<evidence type="ECO:0000256" key="6">
    <source>
        <dbReference type="ARBA" id="ARBA00022598"/>
    </source>
</evidence>
<evidence type="ECO:0000256" key="15">
    <source>
        <dbReference type="HAMAP-Rule" id="MF_00283"/>
    </source>
</evidence>
<reference evidence="20 21" key="1">
    <citation type="submission" date="2017-11" db="EMBL/GenBank/DDBJ databases">
        <title>Genome sequence of Entomoplasma ellychniae ELCN-1 (ATCC 43707).</title>
        <authorList>
            <person name="Lo W.-S."/>
            <person name="Gasparich G.E."/>
            <person name="Kuo C.-H."/>
        </authorList>
    </citation>
    <scope>NUCLEOTIDE SEQUENCE [LARGE SCALE GENOMIC DNA]</scope>
    <source>
        <strain evidence="20 21">ELCN-1</strain>
    </source>
</reference>
<feature type="binding site" evidence="15">
    <location>
        <position position="455"/>
    </location>
    <ligand>
        <name>Mg(2+)</name>
        <dbReference type="ChEBI" id="CHEBI:18420"/>
        <note>shared with alpha subunit</note>
    </ligand>
</feature>
<evidence type="ECO:0000259" key="19">
    <source>
        <dbReference type="PROSITE" id="PS51483"/>
    </source>
</evidence>
<dbReference type="Gene3D" id="3.50.40.10">
    <property type="entry name" value="Phenylalanyl-trna Synthetase, Chain B, domain 3"/>
    <property type="match status" value="1"/>
</dbReference>
<dbReference type="Pfam" id="PF03147">
    <property type="entry name" value="FDX-ACB"/>
    <property type="match status" value="1"/>
</dbReference>
<dbReference type="InterPro" id="IPR045060">
    <property type="entry name" value="Phe-tRNA-ligase_IIc_bsu"/>
</dbReference>
<organism evidence="20 21">
    <name type="scientific">Entomoplasma ellychniae</name>
    <dbReference type="NCBI Taxonomy" id="2114"/>
    <lineage>
        <taxon>Bacteria</taxon>
        <taxon>Bacillati</taxon>
        <taxon>Mycoplasmatota</taxon>
        <taxon>Mollicutes</taxon>
        <taxon>Entomoplasmatales</taxon>
        <taxon>Entomoplasmataceae</taxon>
        <taxon>Entomoplasma</taxon>
    </lineage>
</organism>
<keyword evidence="5 16" id="KW-0820">tRNA-binding</keyword>
<evidence type="ECO:0000256" key="1">
    <source>
        <dbReference type="ARBA" id="ARBA00004496"/>
    </source>
</evidence>
<evidence type="ECO:0000256" key="9">
    <source>
        <dbReference type="ARBA" id="ARBA00022840"/>
    </source>
</evidence>
<dbReference type="SMART" id="SM00896">
    <property type="entry name" value="FDX-ACB"/>
    <property type="match status" value="1"/>
</dbReference>
<keyword evidence="13 15" id="KW-0030">Aminoacyl-tRNA synthetase</keyword>
<dbReference type="Gene3D" id="3.30.70.380">
    <property type="entry name" value="Ferrodoxin-fold anticodon-binding domain"/>
    <property type="match status" value="1"/>
</dbReference>
<evidence type="ECO:0000256" key="7">
    <source>
        <dbReference type="ARBA" id="ARBA00022723"/>
    </source>
</evidence>
<proteinExistence type="inferred from homology"/>
<dbReference type="PROSITE" id="PS51447">
    <property type="entry name" value="FDX_ACB"/>
    <property type="match status" value="1"/>
</dbReference>
<evidence type="ECO:0000313" key="21">
    <source>
        <dbReference type="Proteomes" id="UP000239010"/>
    </source>
</evidence>
<keyword evidence="7 15" id="KW-0479">Metal-binding</keyword>
<keyword evidence="11 16" id="KW-0694">RNA-binding</keyword>
<dbReference type="InterPro" id="IPR009061">
    <property type="entry name" value="DNA-bd_dom_put_sf"/>
</dbReference>
<dbReference type="Pfam" id="PF03483">
    <property type="entry name" value="B3_4"/>
    <property type="match status" value="1"/>
</dbReference>
<dbReference type="CDD" id="cd02796">
    <property type="entry name" value="tRNA_bind_bactPheRS"/>
    <property type="match status" value="1"/>
</dbReference>
<feature type="binding site" evidence="15">
    <location>
        <position position="465"/>
    </location>
    <ligand>
        <name>Mg(2+)</name>
        <dbReference type="ChEBI" id="CHEBI:18420"/>
        <note>shared with alpha subunit</note>
    </ligand>
</feature>
<dbReference type="InterPro" id="IPR033714">
    <property type="entry name" value="tRNA_bind_bactPheRS"/>
</dbReference>
<dbReference type="SUPFAM" id="SSF54991">
    <property type="entry name" value="Anticodon-binding domain of PheRS"/>
    <property type="match status" value="1"/>
</dbReference>
<dbReference type="Proteomes" id="UP000239010">
    <property type="component" value="Unassembled WGS sequence"/>
</dbReference>
<dbReference type="InterPro" id="IPR005121">
    <property type="entry name" value="Fdx_antiC-bd"/>
</dbReference>
<evidence type="ECO:0000256" key="5">
    <source>
        <dbReference type="ARBA" id="ARBA00022555"/>
    </source>
</evidence>
<keyword evidence="6 15" id="KW-0436">Ligase</keyword>
<dbReference type="InterPro" id="IPR004532">
    <property type="entry name" value="Phe-tRNA-ligase_IIc_bsu_bact"/>
</dbReference>
<dbReference type="InterPro" id="IPR005146">
    <property type="entry name" value="B3/B4_tRNA-bd"/>
</dbReference>
<dbReference type="EMBL" id="PHND01000001">
    <property type="protein sequence ID" value="PPE04488.1"/>
    <property type="molecule type" value="Genomic_DNA"/>
</dbReference>
<keyword evidence="12 15" id="KW-0648">Protein biosynthesis</keyword>
<dbReference type="Pfam" id="PF01588">
    <property type="entry name" value="tRNA_bind"/>
    <property type="match status" value="1"/>
</dbReference>
<gene>
    <name evidence="15 20" type="primary">pheT</name>
    <name evidence="20" type="ORF">EELLY_v1c01680</name>
</gene>
<evidence type="ECO:0000259" key="18">
    <source>
        <dbReference type="PROSITE" id="PS51447"/>
    </source>
</evidence>
<dbReference type="PANTHER" id="PTHR10947">
    <property type="entry name" value="PHENYLALANYL-TRNA SYNTHETASE BETA CHAIN AND LEUCINE-RICH REPEAT-CONTAINING PROTEIN 47"/>
    <property type="match status" value="1"/>
</dbReference>
<dbReference type="NCBIfam" id="TIGR00472">
    <property type="entry name" value="pheT_bact"/>
    <property type="match status" value="1"/>
</dbReference>
<dbReference type="Gene3D" id="3.30.930.10">
    <property type="entry name" value="Bira Bifunctional Protein, Domain 2"/>
    <property type="match status" value="1"/>
</dbReference>
<dbReference type="GO" id="GO:0005524">
    <property type="term" value="F:ATP binding"/>
    <property type="evidence" value="ECO:0007669"/>
    <property type="project" value="UniProtKB-UniRule"/>
</dbReference>
<keyword evidence="10 15" id="KW-0460">Magnesium</keyword>
<dbReference type="InterPro" id="IPR005147">
    <property type="entry name" value="tRNA_synthase_B5-dom"/>
</dbReference>
<dbReference type="SMART" id="SM00873">
    <property type="entry name" value="B3_4"/>
    <property type="match status" value="1"/>
</dbReference>
<dbReference type="EC" id="6.1.1.20" evidence="15"/>
<comment type="similarity">
    <text evidence="2 15">Belongs to the phenylalanyl-tRNA synthetase beta subunit family. Type 1 subfamily.</text>
</comment>
<dbReference type="SUPFAM" id="SSF56037">
    <property type="entry name" value="PheT/TilS domain"/>
    <property type="match status" value="1"/>
</dbReference>
<dbReference type="GO" id="GO:0006432">
    <property type="term" value="P:phenylalanyl-tRNA aminoacylation"/>
    <property type="evidence" value="ECO:0007669"/>
    <property type="project" value="UniProtKB-UniRule"/>
</dbReference>
<dbReference type="InterPro" id="IPR036690">
    <property type="entry name" value="Fdx_antiC-bd_sf"/>
</dbReference>
<dbReference type="SUPFAM" id="SSF50249">
    <property type="entry name" value="Nucleic acid-binding proteins"/>
    <property type="match status" value="1"/>
</dbReference>
<comment type="caution">
    <text evidence="20">The sequence shown here is derived from an EMBL/GenBank/DDBJ whole genome shotgun (WGS) entry which is preliminary data.</text>
</comment>
<evidence type="ECO:0000256" key="12">
    <source>
        <dbReference type="ARBA" id="ARBA00022917"/>
    </source>
</evidence>
<evidence type="ECO:0000256" key="3">
    <source>
        <dbReference type="ARBA" id="ARBA00011209"/>
    </source>
</evidence>
<evidence type="ECO:0000256" key="4">
    <source>
        <dbReference type="ARBA" id="ARBA00022490"/>
    </source>
</evidence>
<dbReference type="PANTHER" id="PTHR10947:SF3">
    <property type="entry name" value="LEUCINE-RICH REPEAT-CONTAINING PROTEIN 47"/>
    <property type="match status" value="1"/>
</dbReference>
<dbReference type="InterPro" id="IPR020825">
    <property type="entry name" value="Phe-tRNA_synthase-like_B3/B4"/>
</dbReference>
<evidence type="ECO:0000313" key="20">
    <source>
        <dbReference type="EMBL" id="PPE04488.1"/>
    </source>
</evidence>
<dbReference type="InterPro" id="IPR041616">
    <property type="entry name" value="PheRS_beta_core"/>
</dbReference>
<dbReference type="InterPro" id="IPR045864">
    <property type="entry name" value="aa-tRNA-synth_II/BPL/LPL"/>
</dbReference>
<name>A0A8E2UDW0_9MOLU</name>
<dbReference type="SMART" id="SM00874">
    <property type="entry name" value="B5"/>
    <property type="match status" value="1"/>
</dbReference>
<accession>A0A8E2UDW0</accession>
<sequence>MIITRKWLNKYLDLTNVTNAQIAIAFNSLGFEVEEEIDYSKFSNNKIVLGYIESVEQIPETNLKKTVTKIGANKKVTILSTARNIIANNYVVVALPGATLFNGNILDNRKMLGIVSEGMFCAYNEIAFSNNNLTEAEIVEIVFVTSLSKDLEKELGNPIGEIIGLDDYAFDLDLTLNRSDALAGYQLVKELANYFDLEPIEYKNEFKYSKQTQKFNININKKVEQNINTISYSLVHLNENEFNLTTHDDILLKISKIKSNDNKFEQLANIATFKTGQPFILMDADKVTNDFEITNQIIDDKEILVLKNNKRLVNIIGLKTEKEFAVTNETQRILVLMLNIDQIIMRGQLKKLNISNIDLQRYAKPLNKNLFNQGLLALLNVFSKYKILDFAENIEVLLKGEQPLNVYKTTLSRINQILGMEFTVPQIIDLFKHLDIEVTSKKDEITFDIDENRTDIYGEFDLCEEVARIYGYDNFDEKPLEFTMFNKTNNLERKLKNKVVSYFVGNGFNNIKSYSLTEKTTNKAWNMFDVKGIINVMSPLSIQRESYRTNLSKTMVETIIFNANNGNKNLKLFEVGDIFGLNEFRENHLCFAVSNQIVKDPITKVDIKSSYAYIQSYLIAILNFYKVNLKEVSFINKEPTTSDIHPFINIEVKYKNKTLAYIFKLNPAFEKANKIGETFVCEININAIYDVSEKIHKTNELSKFQKSYRNISMELSREQSYQDIVKSIVDSVKHLVSYEIVDIYADDQMKNEKKYSITFKFEFNSIDKQLTEQEISSQFNIILNRIKDAKVKIR</sequence>
<dbReference type="AlphaFoldDB" id="A0A8E2UDW0"/>
<keyword evidence="8 15" id="KW-0547">Nucleotide-binding</keyword>
<comment type="cofactor">
    <cofactor evidence="15">
        <name>Mg(2+)</name>
        <dbReference type="ChEBI" id="CHEBI:18420"/>
    </cofactor>
    <text evidence="15">Binds 2 magnesium ions per tetramer.</text>
</comment>
<evidence type="ECO:0000256" key="16">
    <source>
        <dbReference type="PROSITE-ProRule" id="PRU00209"/>
    </source>
</evidence>
<evidence type="ECO:0000256" key="10">
    <source>
        <dbReference type="ARBA" id="ARBA00022842"/>
    </source>
</evidence>
<dbReference type="HAMAP" id="MF_00283">
    <property type="entry name" value="Phe_tRNA_synth_beta1"/>
    <property type="match status" value="1"/>
</dbReference>
<dbReference type="RefSeq" id="WP_104205637.1">
    <property type="nucleotide sequence ID" value="NZ_PHND01000001.1"/>
</dbReference>
<evidence type="ECO:0000256" key="11">
    <source>
        <dbReference type="ARBA" id="ARBA00022884"/>
    </source>
</evidence>
<feature type="binding site" evidence="15">
    <location>
        <position position="461"/>
    </location>
    <ligand>
        <name>Mg(2+)</name>
        <dbReference type="ChEBI" id="CHEBI:18420"/>
        <note>shared with alpha subunit</note>
    </ligand>
</feature>
<dbReference type="GO" id="GO:0000287">
    <property type="term" value="F:magnesium ion binding"/>
    <property type="evidence" value="ECO:0007669"/>
    <property type="project" value="UniProtKB-UniRule"/>
</dbReference>